<feature type="chain" id="PRO_5035198102" evidence="1">
    <location>
        <begin position="30"/>
        <end position="396"/>
    </location>
</feature>
<evidence type="ECO:0000256" key="1">
    <source>
        <dbReference type="SAM" id="SignalP"/>
    </source>
</evidence>
<evidence type="ECO:0000313" key="3">
    <source>
        <dbReference type="Proteomes" id="UP000654482"/>
    </source>
</evidence>
<dbReference type="RefSeq" id="WP_194027969.1">
    <property type="nucleotide sequence ID" value="NZ_JADEWZ010000003.1"/>
</dbReference>
<keyword evidence="1" id="KW-0732">Signal</keyword>
<organism evidence="2 3">
    <name type="scientific">Lusitaniella coriacea LEGE 07157</name>
    <dbReference type="NCBI Taxonomy" id="945747"/>
    <lineage>
        <taxon>Bacteria</taxon>
        <taxon>Bacillati</taxon>
        <taxon>Cyanobacteriota</taxon>
        <taxon>Cyanophyceae</taxon>
        <taxon>Spirulinales</taxon>
        <taxon>Lusitaniellaceae</taxon>
        <taxon>Lusitaniella</taxon>
    </lineage>
</organism>
<dbReference type="EMBL" id="JADEWZ010000003">
    <property type="protein sequence ID" value="MBE9114885.1"/>
    <property type="molecule type" value="Genomic_DNA"/>
</dbReference>
<feature type="signal peptide" evidence="1">
    <location>
        <begin position="1"/>
        <end position="29"/>
    </location>
</feature>
<comment type="caution">
    <text evidence="2">The sequence shown here is derived from an EMBL/GenBank/DDBJ whole genome shotgun (WGS) entry which is preliminary data.</text>
</comment>
<dbReference type="InterPro" id="IPR010328">
    <property type="entry name" value="DUF928"/>
</dbReference>
<name>A0A8J7B0G6_9CYAN</name>
<proteinExistence type="predicted"/>
<dbReference type="Pfam" id="PF06051">
    <property type="entry name" value="DUF928"/>
    <property type="match status" value="1"/>
</dbReference>
<gene>
    <name evidence="2" type="ORF">IQ249_03140</name>
</gene>
<keyword evidence="3" id="KW-1185">Reference proteome</keyword>
<dbReference type="Proteomes" id="UP000654482">
    <property type="component" value="Unassembled WGS sequence"/>
</dbReference>
<sequence>MMTLTKPTPYQIFVLFGLTGMLAIAPNRAAAQIVSEELPVNVQFQAPNDAAPARTTGGAVRTKDRPLEEAAETPLDSIQFQLPQEQLTEGESLIAPTPNNNSSVSSQTQIQFLPPQEPHPDNMFNGIVRGNIRFAPPKSPTPVATTGGGIRGSIAFAPPNNPTPVATTGGGIRGNITFAPPNNPAPVATTGGGIRGNITFASPNNPAPVATTGGGVRGEVESEVIPLLPETKAGYTIAPRPTLYLYIPPTSVRQVFFSLQDENRQTTYQTTLEISGQGGIVSITLPENAPELEVGKYYAWFFAPIEPDGILRPDNYGVTGWIKRVAVPSEVQDVSLSPLERAAVYAESGIWYDTLEILASARQVQAENTSLGTEWTDLLKQVGLEAVADRPLVEEL</sequence>
<reference evidence="2" key="1">
    <citation type="submission" date="2020-10" db="EMBL/GenBank/DDBJ databases">
        <authorList>
            <person name="Castelo-Branco R."/>
            <person name="Eusebio N."/>
            <person name="Adriana R."/>
            <person name="Vieira A."/>
            <person name="Brugerolle De Fraissinette N."/>
            <person name="Rezende De Castro R."/>
            <person name="Schneider M.P."/>
            <person name="Vasconcelos V."/>
            <person name="Leao P.N."/>
        </authorList>
    </citation>
    <scope>NUCLEOTIDE SEQUENCE</scope>
    <source>
        <strain evidence="2">LEGE 07157</strain>
    </source>
</reference>
<protein>
    <submittedName>
        <fullName evidence="2">DUF928 domain-containing protein</fullName>
    </submittedName>
</protein>
<evidence type="ECO:0000313" key="2">
    <source>
        <dbReference type="EMBL" id="MBE9114885.1"/>
    </source>
</evidence>
<dbReference type="AlphaFoldDB" id="A0A8J7B0G6"/>
<accession>A0A8J7B0G6</accession>